<dbReference type="AlphaFoldDB" id="A0A096AH63"/>
<dbReference type="EMBL" id="JRNQ01000002">
    <property type="protein sequence ID" value="KGF45871.1"/>
    <property type="molecule type" value="Genomic_DNA"/>
</dbReference>
<dbReference type="InterPro" id="IPR003488">
    <property type="entry name" value="DprA"/>
</dbReference>
<accession>A0A096AH63</accession>
<sequence>MLSTETLNTMILSRLAQFRPAELLTIYQKAESASEIIDHRSDIKSLFPDASKYLIEALGDIDMIRERVEKEAEFIDKKGIKVLTFNDADYPQRLKECPDAPLALYYKGSASLNTRRSINIIGTRHCTNYGKDLILSFVRELKDLCPHVAIYSGLAYGVDINAHRFALANHLETIGVLAHGLDMIYPTAHRSTATEMINHGGLLTEYMSATQPKAHNFVQRNRIVAGCSDATILIESASKGGGLITCSIARSYHRDVFAFPGSVGAAFSEGCNNLIRDNGASLITNAYDFVKAMGWDDIVKLEEAHQKGIERTLFPNLTQEEECVVAALTKQNDLQVNLLSIQSGVSISTLTGILFGLEMKGVVKMLAGGVYHLYTL</sequence>
<evidence type="ECO:0000259" key="2">
    <source>
        <dbReference type="Pfam" id="PF02481"/>
    </source>
</evidence>
<feature type="domain" description="Smf/DprA SLOG" evidence="2">
    <location>
        <begin position="81"/>
        <end position="293"/>
    </location>
</feature>
<evidence type="ECO:0000256" key="1">
    <source>
        <dbReference type="ARBA" id="ARBA00006525"/>
    </source>
</evidence>
<dbReference type="Proteomes" id="UP000029525">
    <property type="component" value="Unassembled WGS sequence"/>
</dbReference>
<organism evidence="3 4">
    <name type="scientific">Prevotella bivia DNF00320</name>
    <dbReference type="NCBI Taxonomy" id="1401068"/>
    <lineage>
        <taxon>Bacteria</taxon>
        <taxon>Pseudomonadati</taxon>
        <taxon>Bacteroidota</taxon>
        <taxon>Bacteroidia</taxon>
        <taxon>Bacteroidales</taxon>
        <taxon>Prevotellaceae</taxon>
        <taxon>Prevotella</taxon>
    </lineage>
</organism>
<dbReference type="GO" id="GO:0009294">
    <property type="term" value="P:DNA-mediated transformation"/>
    <property type="evidence" value="ECO:0007669"/>
    <property type="project" value="InterPro"/>
</dbReference>
<dbReference type="RefSeq" id="WP_036865691.1">
    <property type="nucleotide sequence ID" value="NZ_JRNQ01000002.1"/>
</dbReference>
<dbReference type="Gene3D" id="3.40.50.450">
    <property type="match status" value="1"/>
</dbReference>
<dbReference type="SUPFAM" id="SSF102405">
    <property type="entry name" value="MCP/YpsA-like"/>
    <property type="match status" value="1"/>
</dbReference>
<gene>
    <name evidence="3" type="ORF">HMPREF0647_00260</name>
</gene>
<comment type="similarity">
    <text evidence="1">Belongs to the DprA/Smf family.</text>
</comment>
<comment type="caution">
    <text evidence="3">The sequence shown here is derived from an EMBL/GenBank/DDBJ whole genome shotgun (WGS) entry which is preliminary data.</text>
</comment>
<dbReference type="OrthoDB" id="9785707at2"/>
<name>A0A096AH63_9BACT</name>
<evidence type="ECO:0000313" key="3">
    <source>
        <dbReference type="EMBL" id="KGF45871.1"/>
    </source>
</evidence>
<dbReference type="NCBIfam" id="TIGR00732">
    <property type="entry name" value="dprA"/>
    <property type="match status" value="1"/>
</dbReference>
<protein>
    <submittedName>
        <fullName evidence="3">DNA processing protein DprA</fullName>
    </submittedName>
</protein>
<dbReference type="Pfam" id="PF02481">
    <property type="entry name" value="DNA_processg_A"/>
    <property type="match status" value="1"/>
</dbReference>
<dbReference type="InterPro" id="IPR057666">
    <property type="entry name" value="DrpA_SLOG"/>
</dbReference>
<reference evidence="3 4" key="1">
    <citation type="submission" date="2014-07" db="EMBL/GenBank/DDBJ databases">
        <authorList>
            <person name="McCorrison J."/>
            <person name="Sanka R."/>
            <person name="Torralba M."/>
            <person name="Gillis M."/>
            <person name="Haft D.H."/>
            <person name="Methe B."/>
            <person name="Sutton G."/>
            <person name="Nelson K.E."/>
        </authorList>
    </citation>
    <scope>NUCLEOTIDE SEQUENCE [LARGE SCALE GENOMIC DNA]</scope>
    <source>
        <strain evidence="3 4">DNF00320</strain>
    </source>
</reference>
<evidence type="ECO:0000313" key="4">
    <source>
        <dbReference type="Proteomes" id="UP000029525"/>
    </source>
</evidence>
<dbReference type="PANTHER" id="PTHR43022:SF1">
    <property type="entry name" value="PROTEIN SMF"/>
    <property type="match status" value="1"/>
</dbReference>
<proteinExistence type="inferred from homology"/>
<dbReference type="PANTHER" id="PTHR43022">
    <property type="entry name" value="PROTEIN SMF"/>
    <property type="match status" value="1"/>
</dbReference>